<dbReference type="Pfam" id="PF00297">
    <property type="entry name" value="Ribosomal_L3"/>
    <property type="match status" value="1"/>
</dbReference>
<dbReference type="SMART" id="SM00948">
    <property type="entry name" value="Proteasome_A_N"/>
    <property type="match status" value="1"/>
</dbReference>
<evidence type="ECO:0000256" key="3">
    <source>
        <dbReference type="ARBA" id="ARBA00022843"/>
    </source>
</evidence>
<keyword evidence="7" id="KW-0539">Nucleus</keyword>
<dbReference type="InterPro" id="IPR023332">
    <property type="entry name" value="Proteasome_alpha-type"/>
</dbReference>
<dbReference type="Pfam" id="PF00227">
    <property type="entry name" value="Proteasome"/>
    <property type="match status" value="1"/>
</dbReference>
<dbReference type="EMBL" id="JAATJU010015796">
    <property type="protein sequence ID" value="KAH0517399.1"/>
    <property type="molecule type" value="Genomic_DNA"/>
</dbReference>
<dbReference type="Proteomes" id="UP000710432">
    <property type="component" value="Unassembled WGS sequence"/>
</dbReference>
<evidence type="ECO:0000256" key="10">
    <source>
        <dbReference type="ARBA" id="ARBA00035354"/>
    </source>
</evidence>
<dbReference type="PANTHER" id="PTHR11363:SF4">
    <property type="entry name" value="LARGE RIBOSOMAL SUBUNIT PROTEIN UL3"/>
    <property type="match status" value="1"/>
</dbReference>
<dbReference type="GO" id="GO:0019773">
    <property type="term" value="C:proteasome core complex, alpha-subunit complex"/>
    <property type="evidence" value="ECO:0007669"/>
    <property type="project" value="UniProtKB-UniRule"/>
</dbReference>
<comment type="function">
    <text evidence="9">Component of the large ribosomal subunit. The ribosome is a large ribonucleoprotein complex responsible for the synthesis of proteins in the cell.</text>
</comment>
<evidence type="ECO:0000256" key="4">
    <source>
        <dbReference type="ARBA" id="ARBA00022942"/>
    </source>
</evidence>
<protein>
    <recommendedName>
        <fullName evidence="10">60S ribosomal protein L3</fullName>
    </recommendedName>
</protein>
<dbReference type="AlphaFoldDB" id="A0A8J6GW52"/>
<evidence type="ECO:0000256" key="1">
    <source>
        <dbReference type="ARBA" id="ARBA00006540"/>
    </source>
</evidence>
<keyword evidence="2" id="KW-1017">Isopeptide bond</keyword>
<dbReference type="Gene3D" id="2.40.30.10">
    <property type="entry name" value="Translation factors"/>
    <property type="match status" value="1"/>
</dbReference>
<dbReference type="PROSITE" id="PS00388">
    <property type="entry name" value="PROTEASOME_ALPHA_1"/>
    <property type="match status" value="1"/>
</dbReference>
<evidence type="ECO:0000256" key="11">
    <source>
        <dbReference type="ARBA" id="ARBA00046482"/>
    </source>
</evidence>
<dbReference type="GO" id="GO:0006511">
    <property type="term" value="P:ubiquitin-dependent protein catabolic process"/>
    <property type="evidence" value="ECO:0007669"/>
    <property type="project" value="InterPro"/>
</dbReference>
<comment type="caution">
    <text evidence="14">The sequence shown here is derived from an EMBL/GenBank/DDBJ whole genome shotgun (WGS) entry which is preliminary data.</text>
</comment>
<proteinExistence type="inferred from homology"/>
<keyword evidence="6" id="KW-0007">Acetylation</keyword>
<evidence type="ECO:0000256" key="7">
    <source>
        <dbReference type="ARBA" id="ARBA00023242"/>
    </source>
</evidence>
<dbReference type="GO" id="GO:0022625">
    <property type="term" value="C:cytosolic large ribosomal subunit"/>
    <property type="evidence" value="ECO:0007669"/>
    <property type="project" value="TreeGrafter"/>
</dbReference>
<dbReference type="InterPro" id="IPR045077">
    <property type="entry name" value="L3_arc_euk"/>
</dbReference>
<dbReference type="PROSITE" id="PS51475">
    <property type="entry name" value="PROTEASOME_ALPHA_2"/>
    <property type="match status" value="1"/>
</dbReference>
<name>A0A8J6GW52_MICOH</name>
<evidence type="ECO:0000256" key="12">
    <source>
        <dbReference type="PROSITE-ProRule" id="PRU00808"/>
    </source>
</evidence>
<dbReference type="InterPro" id="IPR029055">
    <property type="entry name" value="Ntn_hydrolases_N"/>
</dbReference>
<organism evidence="14 15">
    <name type="scientific">Microtus ochrogaster</name>
    <name type="common">Prairie vole</name>
    <dbReference type="NCBI Taxonomy" id="79684"/>
    <lineage>
        <taxon>Eukaryota</taxon>
        <taxon>Metazoa</taxon>
        <taxon>Chordata</taxon>
        <taxon>Craniata</taxon>
        <taxon>Vertebrata</taxon>
        <taxon>Euteleostomi</taxon>
        <taxon>Mammalia</taxon>
        <taxon>Eutheria</taxon>
        <taxon>Euarchontoglires</taxon>
        <taxon>Glires</taxon>
        <taxon>Rodentia</taxon>
        <taxon>Myomorpha</taxon>
        <taxon>Muroidea</taxon>
        <taxon>Cricetidae</taxon>
        <taxon>Arvicolinae</taxon>
        <taxon>Microtus</taxon>
    </lineage>
</organism>
<evidence type="ECO:0000313" key="15">
    <source>
        <dbReference type="Proteomes" id="UP000710432"/>
    </source>
</evidence>
<evidence type="ECO:0000256" key="2">
    <source>
        <dbReference type="ARBA" id="ARBA00022499"/>
    </source>
</evidence>
<dbReference type="FunFam" id="2.40.30.10:FF:000351">
    <property type="entry name" value="Ribosomal protein L3"/>
    <property type="match status" value="1"/>
</dbReference>
<dbReference type="GO" id="GO:0003735">
    <property type="term" value="F:structural constituent of ribosome"/>
    <property type="evidence" value="ECO:0007669"/>
    <property type="project" value="InterPro"/>
</dbReference>
<dbReference type="InterPro" id="IPR000426">
    <property type="entry name" value="Proteasome_asu_N"/>
</dbReference>
<dbReference type="Gene3D" id="3.30.1430.10">
    <property type="match status" value="1"/>
</dbReference>
<dbReference type="InterPro" id="IPR009000">
    <property type="entry name" value="Transl_B-barrel_sf"/>
</dbReference>
<dbReference type="GO" id="GO:0006412">
    <property type="term" value="P:translation"/>
    <property type="evidence" value="ECO:0007669"/>
    <property type="project" value="InterPro"/>
</dbReference>
<comment type="subunit">
    <text evidence="11">Component of the large ribosomal subunit. Interacts with DHX33.</text>
</comment>
<accession>A0A8J6GW52</accession>
<dbReference type="PANTHER" id="PTHR11363">
    <property type="entry name" value="60S RIBOSOMAL PROTEIN L3-RELATED"/>
    <property type="match status" value="1"/>
</dbReference>
<dbReference type="SUPFAM" id="SSF50447">
    <property type="entry name" value="Translation proteins"/>
    <property type="match status" value="1"/>
</dbReference>
<keyword evidence="4 12" id="KW-0647">Proteasome</keyword>
<keyword evidence="5" id="KW-0689">Ribosomal protein</keyword>
<dbReference type="SUPFAM" id="SSF56235">
    <property type="entry name" value="N-terminal nucleophile aminohydrolases (Ntn hydrolases)"/>
    <property type="match status" value="1"/>
</dbReference>
<evidence type="ECO:0000256" key="9">
    <source>
        <dbReference type="ARBA" id="ARBA00034092"/>
    </source>
</evidence>
<dbReference type="InterPro" id="IPR000597">
    <property type="entry name" value="Ribosomal_uL3"/>
</dbReference>
<gene>
    <name evidence="14" type="ORF">LTLLF_121050</name>
</gene>
<evidence type="ECO:0000256" key="6">
    <source>
        <dbReference type="ARBA" id="ARBA00022990"/>
    </source>
</evidence>
<comment type="similarity">
    <text evidence="1">Belongs to the universal ribosomal protein uL3 family.</text>
</comment>
<reference evidence="14" key="1">
    <citation type="submission" date="2020-03" db="EMBL/GenBank/DDBJ databases">
        <title>Studies in the Genomics of Life Span.</title>
        <authorList>
            <person name="Glass D."/>
        </authorList>
    </citation>
    <scope>NUCLEOTIDE SEQUENCE</scope>
    <source>
        <strain evidence="14">LTLLF</strain>
        <tissue evidence="14">Muscle</tissue>
    </source>
</reference>
<keyword evidence="8" id="KW-0687">Ribonucleoprotein</keyword>
<evidence type="ECO:0000256" key="8">
    <source>
        <dbReference type="ARBA" id="ARBA00023274"/>
    </source>
</evidence>
<dbReference type="Pfam" id="PF10584">
    <property type="entry name" value="Proteasome_A_N"/>
    <property type="match status" value="1"/>
</dbReference>
<dbReference type="GO" id="GO:0003723">
    <property type="term" value="F:RNA binding"/>
    <property type="evidence" value="ECO:0007669"/>
    <property type="project" value="TreeGrafter"/>
</dbReference>
<evidence type="ECO:0000256" key="5">
    <source>
        <dbReference type="ARBA" id="ARBA00022980"/>
    </source>
</evidence>
<evidence type="ECO:0000313" key="14">
    <source>
        <dbReference type="EMBL" id="KAH0517399.1"/>
    </source>
</evidence>
<comment type="similarity">
    <text evidence="12">Belongs to the peptidase T1A family.</text>
</comment>
<sequence length="424" mass="47919">MASRYDRAITVFSPDGHLFQVEYAQEAVKKGSTAVGIRGTNIVVLGVEKKSVAKLQDERTVRKICALDDHVCMAFAGLTADARVVINRARVECQSHKLTVEDPVTVEYITRFIATLKQANAIGRSAKTVREFLEKNYTEEAISNDSEAIKLAIKALLEVVQSAGKNIELAIIRRDQPLKECHSRHHEKVKSFSKDDPSKPVHLTTFLGYNAGMAHIVLEVDRPGSKNWHKSNKAFTNKKWQNDTGKKQLEKDFNIMKTYYQVIRKIAHTQMGLVPLRQKKTHLMKIQVNGGTVAEKLDWAWERLEQQVPVNQVFGQNEMIDVIGVTKGKVVFSVARAGQKGYRHQTDINKKIYKTDQGYLIEDGKLIKNNVSTDYDLFDKSIKPLGGYVHYDEVANDSIMLKSCVVETKKRVLTLHKSLLVQTK</sequence>
<keyword evidence="3" id="KW-0832">Ubl conjugation</keyword>
<dbReference type="Gene3D" id="3.60.20.10">
    <property type="entry name" value="Glutamine Phosphoribosylpyrophosphate, subunit 1, domain 1"/>
    <property type="match status" value="2"/>
</dbReference>
<feature type="domain" description="Proteasome alpha-type subunits" evidence="13">
    <location>
        <begin position="5"/>
        <end position="27"/>
    </location>
</feature>
<evidence type="ECO:0000259" key="13">
    <source>
        <dbReference type="PROSITE" id="PS00388"/>
    </source>
</evidence>
<dbReference type="InterPro" id="IPR001353">
    <property type="entry name" value="Proteasome_sua/b"/>
</dbReference>